<comment type="similarity">
    <text evidence="1 4">Belongs to the RNase T2 family.</text>
</comment>
<dbReference type="AlphaFoldDB" id="A0AAF3J1N4"/>
<organism evidence="6 7">
    <name type="scientific">Mesorhabditis belari</name>
    <dbReference type="NCBI Taxonomy" id="2138241"/>
    <lineage>
        <taxon>Eukaryota</taxon>
        <taxon>Metazoa</taxon>
        <taxon>Ecdysozoa</taxon>
        <taxon>Nematoda</taxon>
        <taxon>Chromadorea</taxon>
        <taxon>Rhabditida</taxon>
        <taxon>Rhabditina</taxon>
        <taxon>Rhabditomorpha</taxon>
        <taxon>Rhabditoidea</taxon>
        <taxon>Rhabditidae</taxon>
        <taxon>Mesorhabditinae</taxon>
        <taxon>Mesorhabditis</taxon>
    </lineage>
</organism>
<keyword evidence="6" id="KW-1185">Reference proteome</keyword>
<dbReference type="GO" id="GO:0033897">
    <property type="term" value="F:ribonuclease T2 activity"/>
    <property type="evidence" value="ECO:0007669"/>
    <property type="project" value="InterPro"/>
</dbReference>
<dbReference type="Proteomes" id="UP000887575">
    <property type="component" value="Unassembled WGS sequence"/>
</dbReference>
<dbReference type="GO" id="GO:0003723">
    <property type="term" value="F:RNA binding"/>
    <property type="evidence" value="ECO:0007669"/>
    <property type="project" value="InterPro"/>
</dbReference>
<dbReference type="SUPFAM" id="SSF55895">
    <property type="entry name" value="Ribonuclease Rh-like"/>
    <property type="match status" value="1"/>
</dbReference>
<dbReference type="InterPro" id="IPR036430">
    <property type="entry name" value="RNase_T2-like_sf"/>
</dbReference>
<dbReference type="WBParaSite" id="MBELARI_LOCUS10640">
    <property type="protein sequence ID" value="MBELARI_LOCUS10640"/>
    <property type="gene ID" value="MBELARI_LOCUS10640"/>
</dbReference>
<dbReference type="InterPro" id="IPR001568">
    <property type="entry name" value="RNase_T2-like"/>
</dbReference>
<keyword evidence="2" id="KW-1015">Disulfide bond</keyword>
<accession>A0AAF3J1N4</accession>
<protein>
    <submittedName>
        <fullName evidence="7">Ribonuclease T2</fullName>
    </submittedName>
</protein>
<dbReference type="PROSITE" id="PS00530">
    <property type="entry name" value="RNASE_T2_1"/>
    <property type="match status" value="1"/>
</dbReference>
<dbReference type="PROSITE" id="PS00531">
    <property type="entry name" value="RNASE_T2_2"/>
    <property type="match status" value="1"/>
</dbReference>
<feature type="transmembrane region" description="Helical" evidence="5">
    <location>
        <begin position="262"/>
        <end position="287"/>
    </location>
</feature>
<dbReference type="GO" id="GO:0006401">
    <property type="term" value="P:RNA catabolic process"/>
    <property type="evidence" value="ECO:0007669"/>
    <property type="project" value="TreeGrafter"/>
</dbReference>
<dbReference type="InterPro" id="IPR018188">
    <property type="entry name" value="RNase_T2_His_AS_1"/>
</dbReference>
<keyword evidence="5" id="KW-0472">Membrane</keyword>
<feature type="active site" evidence="3">
    <location>
        <position position="61"/>
    </location>
</feature>
<dbReference type="CDD" id="cd01061">
    <property type="entry name" value="RNase_T2_euk"/>
    <property type="match status" value="1"/>
</dbReference>
<evidence type="ECO:0000313" key="7">
    <source>
        <dbReference type="WBParaSite" id="MBELARI_LOCUS10640"/>
    </source>
</evidence>
<feature type="active site" evidence="3">
    <location>
        <position position="113"/>
    </location>
</feature>
<keyword evidence="5" id="KW-1133">Transmembrane helix</keyword>
<evidence type="ECO:0000313" key="6">
    <source>
        <dbReference type="Proteomes" id="UP000887575"/>
    </source>
</evidence>
<evidence type="ECO:0000256" key="2">
    <source>
        <dbReference type="ARBA" id="ARBA00023157"/>
    </source>
</evidence>
<evidence type="ECO:0000256" key="1">
    <source>
        <dbReference type="ARBA" id="ARBA00007469"/>
    </source>
</evidence>
<name>A0AAF3J1N4_9BILA</name>
<dbReference type="InterPro" id="IPR033130">
    <property type="entry name" value="RNase_T2_His_AS_2"/>
</dbReference>
<reference evidence="7" key="1">
    <citation type="submission" date="2024-02" db="UniProtKB">
        <authorList>
            <consortium name="WormBaseParasite"/>
        </authorList>
    </citation>
    <scope>IDENTIFICATION</scope>
</reference>
<evidence type="ECO:0000256" key="5">
    <source>
        <dbReference type="SAM" id="Phobius"/>
    </source>
</evidence>
<dbReference type="InterPro" id="IPR033697">
    <property type="entry name" value="Ribonuclease_T2_eukaryotic"/>
</dbReference>
<dbReference type="GO" id="GO:0005576">
    <property type="term" value="C:extracellular region"/>
    <property type="evidence" value="ECO:0007669"/>
    <property type="project" value="TreeGrafter"/>
</dbReference>
<dbReference type="Pfam" id="PF00445">
    <property type="entry name" value="Ribonuclease_T2"/>
    <property type="match status" value="1"/>
</dbReference>
<dbReference type="PANTHER" id="PTHR11240:SF22">
    <property type="entry name" value="RIBONUCLEASE T2"/>
    <property type="match status" value="1"/>
</dbReference>
<dbReference type="Gene3D" id="3.90.730.10">
    <property type="entry name" value="Ribonuclease T2-like"/>
    <property type="match status" value="1"/>
</dbReference>
<sequence>MAGPRGGLVIGNDPERYLERRNGFDYLMLTLIYPEAVCRADDDTIRDSCEVPANTPKWTLHGLWPNFANGSYPQFCTRQKFDINEVASILQELKSEWPNLYPKQTISSLWKHEWEKHGTCAQIDPILSSQLKYFNSTLQQLSRFHVDKALADQRIVPSMNQYSVNEINYALRKGLANGKNIQFNCLTDKKTHQTLLGDVRICLDLNLNVIDCPHVGERRLSFAPHLPNFQPCRGDITYLLSDSETMLQHLVDTSFRVMPVPMLVGLSLPIIGMLTAIVFLIILMISLCNYNCEILKKNDIDLFPCLKPLGKIKEKLLNRYVALRS</sequence>
<evidence type="ECO:0000256" key="4">
    <source>
        <dbReference type="RuleBase" id="RU004328"/>
    </source>
</evidence>
<evidence type="ECO:0000256" key="3">
    <source>
        <dbReference type="PIRSR" id="PIRSR633697-1"/>
    </source>
</evidence>
<feature type="active site" evidence="3">
    <location>
        <position position="117"/>
    </location>
</feature>
<proteinExistence type="inferred from homology"/>
<keyword evidence="5" id="KW-0812">Transmembrane</keyword>
<dbReference type="PANTHER" id="PTHR11240">
    <property type="entry name" value="RIBONUCLEASE T2"/>
    <property type="match status" value="1"/>
</dbReference>